<dbReference type="InterPro" id="IPR034768">
    <property type="entry name" value="4FE4S_WBL"/>
</dbReference>
<name>A0ABS9PYW9_9MICO</name>
<organism evidence="2 3">
    <name type="scientific">Arsenicicoccus bolidensis</name>
    <dbReference type="NCBI Taxonomy" id="229480"/>
    <lineage>
        <taxon>Bacteria</taxon>
        <taxon>Bacillati</taxon>
        <taxon>Actinomycetota</taxon>
        <taxon>Actinomycetes</taxon>
        <taxon>Micrococcales</taxon>
        <taxon>Intrasporangiaceae</taxon>
        <taxon>Arsenicicoccus</taxon>
    </lineage>
</organism>
<protein>
    <recommendedName>
        <fullName evidence="1">4Fe-4S Wbl-type domain-containing protein</fullName>
    </recommendedName>
</protein>
<dbReference type="RefSeq" id="WP_239262048.1">
    <property type="nucleotide sequence ID" value="NZ_JAKRCV010000005.1"/>
</dbReference>
<reference evidence="2 3" key="1">
    <citation type="submission" date="2022-02" db="EMBL/GenBank/DDBJ databases">
        <title>Uncovering new skin microbiome diversity through culturing and metagenomics.</title>
        <authorList>
            <person name="Conlan S."/>
            <person name="Deming C."/>
            <person name="Nisc Comparative Sequencing Program N."/>
            <person name="Segre J.A."/>
        </authorList>
    </citation>
    <scope>NUCLEOTIDE SEQUENCE [LARGE SCALE GENOMIC DNA]</scope>
    <source>
        <strain evidence="2 3">ACRQZ</strain>
    </source>
</reference>
<sequence length="121" mass="12385">MTRDAWTLAAACAGRPDLPWTTDAAHVPNIAADAMRSVCDACPVVLDCLAAVDTLDVTGGWWASTDRDPDAAPIGSALNDRDAVAVVWTSLRTGSGRVVGAQGSFDLFAAIDTLNGLGGVA</sequence>
<evidence type="ECO:0000259" key="1">
    <source>
        <dbReference type="PROSITE" id="PS51674"/>
    </source>
</evidence>
<comment type="caution">
    <text evidence="2">The sequence shown here is derived from an EMBL/GenBank/DDBJ whole genome shotgun (WGS) entry which is preliminary data.</text>
</comment>
<accession>A0ABS9PYW9</accession>
<dbReference type="Proteomes" id="UP001521931">
    <property type="component" value="Unassembled WGS sequence"/>
</dbReference>
<feature type="domain" description="4Fe-4S Wbl-type" evidence="1">
    <location>
        <begin position="11"/>
        <end position="72"/>
    </location>
</feature>
<dbReference type="EMBL" id="JAKRCV010000005">
    <property type="protein sequence ID" value="MCG7320809.1"/>
    <property type="molecule type" value="Genomic_DNA"/>
</dbReference>
<keyword evidence="3" id="KW-1185">Reference proteome</keyword>
<proteinExistence type="predicted"/>
<evidence type="ECO:0000313" key="3">
    <source>
        <dbReference type="Proteomes" id="UP001521931"/>
    </source>
</evidence>
<gene>
    <name evidence="2" type="ORF">MHL29_02725</name>
</gene>
<dbReference type="PROSITE" id="PS51674">
    <property type="entry name" value="4FE4S_WBL"/>
    <property type="match status" value="1"/>
</dbReference>
<evidence type="ECO:0000313" key="2">
    <source>
        <dbReference type="EMBL" id="MCG7320809.1"/>
    </source>
</evidence>